<keyword evidence="11 14" id="KW-0482">Metalloprotease</keyword>
<keyword evidence="12 17" id="KW-0129">CBS domain</keyword>
<feature type="transmembrane region" description="Helical" evidence="14">
    <location>
        <begin position="46"/>
        <end position="66"/>
    </location>
</feature>
<name>A0A2W4WDL4_9CYAN</name>
<evidence type="ECO:0000256" key="4">
    <source>
        <dbReference type="ARBA" id="ARBA00022670"/>
    </source>
</evidence>
<feature type="transmembrane region" description="Helical" evidence="14">
    <location>
        <begin position="138"/>
        <end position="156"/>
    </location>
</feature>
<keyword evidence="4 14" id="KW-0645">Protease</keyword>
<feature type="transmembrane region" description="Helical" evidence="14">
    <location>
        <begin position="107"/>
        <end position="126"/>
    </location>
</feature>
<comment type="caution">
    <text evidence="19">The sequence shown here is derived from an EMBL/GenBank/DDBJ whole genome shotgun (WGS) entry which is preliminary data.</text>
</comment>
<dbReference type="SUPFAM" id="SSF54631">
    <property type="entry name" value="CBS-domain pair"/>
    <property type="match status" value="1"/>
</dbReference>
<dbReference type="SMART" id="SM00116">
    <property type="entry name" value="CBS"/>
    <property type="match status" value="1"/>
</dbReference>
<feature type="binding site" evidence="16">
    <location>
        <position position="66"/>
    </location>
    <ligand>
        <name>Zn(2+)</name>
        <dbReference type="ChEBI" id="CHEBI:29105"/>
        <note>catalytic</note>
    </ligand>
</feature>
<keyword evidence="6 14" id="KW-0479">Metal-binding</keyword>
<dbReference type="EMBL" id="QBMC01000012">
    <property type="protein sequence ID" value="PZO22261.1"/>
    <property type="molecule type" value="Genomic_DNA"/>
</dbReference>
<keyword evidence="9 14" id="KW-0862">Zinc</keyword>
<dbReference type="PIRSF" id="PIRSF006404">
    <property type="entry name" value="UCP006404_Pept_M50_CBS"/>
    <property type="match status" value="1"/>
</dbReference>
<evidence type="ECO:0000256" key="6">
    <source>
        <dbReference type="ARBA" id="ARBA00022723"/>
    </source>
</evidence>
<evidence type="ECO:0000256" key="11">
    <source>
        <dbReference type="ARBA" id="ARBA00023049"/>
    </source>
</evidence>
<feature type="transmembrane region" description="Helical" evidence="14">
    <location>
        <begin position="12"/>
        <end position="34"/>
    </location>
</feature>
<dbReference type="CDD" id="cd06164">
    <property type="entry name" value="S2P-M50_SpoIVFB_CBS"/>
    <property type="match status" value="1"/>
</dbReference>
<evidence type="ECO:0000256" key="17">
    <source>
        <dbReference type="PROSITE-ProRule" id="PRU00703"/>
    </source>
</evidence>
<evidence type="ECO:0000256" key="15">
    <source>
        <dbReference type="PIRSR" id="PIRSR006404-1"/>
    </source>
</evidence>
<dbReference type="GO" id="GO:0008237">
    <property type="term" value="F:metallopeptidase activity"/>
    <property type="evidence" value="ECO:0007669"/>
    <property type="project" value="UniProtKB-UniRule"/>
</dbReference>
<evidence type="ECO:0000256" key="3">
    <source>
        <dbReference type="ARBA" id="ARBA00022475"/>
    </source>
</evidence>
<feature type="transmembrane region" description="Helical" evidence="14">
    <location>
        <begin position="78"/>
        <end position="95"/>
    </location>
</feature>
<evidence type="ECO:0000256" key="13">
    <source>
        <dbReference type="ARBA" id="ARBA00023136"/>
    </source>
</evidence>
<feature type="domain" description="CBS" evidence="18">
    <location>
        <begin position="313"/>
        <end position="373"/>
    </location>
</feature>
<reference evidence="19 20" key="2">
    <citation type="submission" date="2018-06" db="EMBL/GenBank/DDBJ databases">
        <title>Metagenomic assembly of (sub)arctic Cyanobacteria and their associated microbiome from non-axenic cultures.</title>
        <authorList>
            <person name="Baurain D."/>
        </authorList>
    </citation>
    <scope>NUCLEOTIDE SEQUENCE [LARGE SCALE GENOMIC DNA]</scope>
    <source>
        <strain evidence="19">ULC129bin1</strain>
    </source>
</reference>
<evidence type="ECO:0000256" key="12">
    <source>
        <dbReference type="ARBA" id="ARBA00023122"/>
    </source>
</evidence>
<feature type="active site" evidence="15">
    <location>
        <position position="67"/>
    </location>
</feature>
<evidence type="ECO:0000256" key="8">
    <source>
        <dbReference type="ARBA" id="ARBA00022801"/>
    </source>
</evidence>
<dbReference type="InterPro" id="IPR008915">
    <property type="entry name" value="Peptidase_M50"/>
</dbReference>
<evidence type="ECO:0000256" key="5">
    <source>
        <dbReference type="ARBA" id="ARBA00022692"/>
    </source>
</evidence>
<feature type="binding site" evidence="16">
    <location>
        <position position="162"/>
    </location>
    <ligand>
        <name>Zn(2+)</name>
        <dbReference type="ChEBI" id="CHEBI:29105"/>
        <note>catalytic</note>
    </ligand>
</feature>
<keyword evidence="13 14" id="KW-0472">Membrane</keyword>
<dbReference type="CDD" id="cd04639">
    <property type="entry name" value="CBS_pair_peptidase_M50"/>
    <property type="match status" value="1"/>
</dbReference>
<evidence type="ECO:0000313" key="20">
    <source>
        <dbReference type="Proteomes" id="UP000249354"/>
    </source>
</evidence>
<dbReference type="AlphaFoldDB" id="A0A2W4WDL4"/>
<keyword evidence="7" id="KW-0677">Repeat</keyword>
<keyword evidence="8 14" id="KW-0378">Hydrolase</keyword>
<dbReference type="Proteomes" id="UP000249354">
    <property type="component" value="Unassembled WGS sequence"/>
</dbReference>
<sequence length="419" mass="44918">MQTGWRVGSLFNIPLYIDNSWFFIVLLITFLQGTNPDLQGVVGGTAGAWAAGLALALLLFASVLAHELGHSLVARSQGINVNSIKLFLFGGIASIESESKTPGQAFQVAAAGPAVSLILYVALTVIGNSVALPLVAKSLILSVATTNLILALFNLIPGLPLDGGQIFKAAVWKVTNSRAKGVRWAARSGQLVGFGGIGLGLLAFAGGAGLIGLWPALIGLFILRNAKNYNRMNDLQEGLSKLKVSDATIRDFRVLDADMTLREFADEYLLLDQKVAPVYFASSDGRYRGLVSIDGLRQVERSEWEHRNLQSIAQPLLDIPHVSENMPLTEAIELIEQKQLSRLTVLTPADSVAGTIDRGDVVRAVAKQMNFKVPEALIQKVKEDGAYPAGLQLGAIAQSIKQGARHSLTEEITSSCLLR</sequence>
<comment type="subcellular location">
    <subcellularLocation>
        <location evidence="1 14">Cell membrane</location>
        <topology evidence="1 14">Multi-pass membrane protein</topology>
    </subcellularLocation>
</comment>
<evidence type="ECO:0000256" key="1">
    <source>
        <dbReference type="ARBA" id="ARBA00004651"/>
    </source>
</evidence>
<protein>
    <recommendedName>
        <fullName evidence="14">Zinc metalloprotease</fullName>
    </recommendedName>
</protein>
<reference evidence="20" key="1">
    <citation type="submission" date="2018-04" db="EMBL/GenBank/DDBJ databases">
        <authorList>
            <person name="Cornet L."/>
        </authorList>
    </citation>
    <scope>NUCLEOTIDE SEQUENCE [LARGE SCALE GENOMIC DNA]</scope>
</reference>
<evidence type="ECO:0000256" key="7">
    <source>
        <dbReference type="ARBA" id="ARBA00022737"/>
    </source>
</evidence>
<feature type="transmembrane region" description="Helical" evidence="14">
    <location>
        <begin position="197"/>
        <end position="223"/>
    </location>
</feature>
<dbReference type="GO" id="GO:0006508">
    <property type="term" value="P:proteolysis"/>
    <property type="evidence" value="ECO:0007669"/>
    <property type="project" value="UniProtKB-KW"/>
</dbReference>
<keyword evidence="5 14" id="KW-0812">Transmembrane</keyword>
<accession>A0A2W4WDL4</accession>
<dbReference type="GO" id="GO:0046872">
    <property type="term" value="F:metal ion binding"/>
    <property type="evidence" value="ECO:0007669"/>
    <property type="project" value="UniProtKB-UniRule"/>
</dbReference>
<evidence type="ECO:0000256" key="16">
    <source>
        <dbReference type="PIRSR" id="PIRSR006404-2"/>
    </source>
</evidence>
<keyword evidence="3 14" id="KW-1003">Cell membrane</keyword>
<comment type="cofactor">
    <cofactor evidence="14 16">
        <name>Zn(2+)</name>
        <dbReference type="ChEBI" id="CHEBI:29105"/>
    </cofactor>
    <text evidence="14 16">Binds 1 zinc ion per subunit.</text>
</comment>
<evidence type="ECO:0000256" key="2">
    <source>
        <dbReference type="ARBA" id="ARBA00007931"/>
    </source>
</evidence>
<evidence type="ECO:0000259" key="18">
    <source>
        <dbReference type="PROSITE" id="PS51371"/>
    </source>
</evidence>
<dbReference type="Gene3D" id="3.10.580.10">
    <property type="entry name" value="CBS-domain"/>
    <property type="match status" value="1"/>
</dbReference>
<evidence type="ECO:0000256" key="14">
    <source>
        <dbReference type="PIRNR" id="PIRNR006404"/>
    </source>
</evidence>
<dbReference type="PANTHER" id="PTHR39188:SF3">
    <property type="entry name" value="STAGE IV SPORULATION PROTEIN FB"/>
    <property type="match status" value="1"/>
</dbReference>
<dbReference type="Pfam" id="PF02163">
    <property type="entry name" value="Peptidase_M50"/>
    <property type="match status" value="2"/>
</dbReference>
<evidence type="ECO:0000256" key="10">
    <source>
        <dbReference type="ARBA" id="ARBA00022989"/>
    </source>
</evidence>
<comment type="similarity">
    <text evidence="2 14">Belongs to the peptidase M50B family.</text>
</comment>
<evidence type="ECO:0000256" key="9">
    <source>
        <dbReference type="ARBA" id="ARBA00022833"/>
    </source>
</evidence>
<evidence type="ECO:0000313" key="19">
    <source>
        <dbReference type="EMBL" id="PZO22261.1"/>
    </source>
</evidence>
<gene>
    <name evidence="19" type="ORF">DCF25_03455</name>
</gene>
<feature type="binding site" evidence="16">
    <location>
        <position position="70"/>
    </location>
    <ligand>
        <name>Zn(2+)</name>
        <dbReference type="ChEBI" id="CHEBI:29105"/>
        <note>catalytic</note>
    </ligand>
</feature>
<dbReference type="PANTHER" id="PTHR39188">
    <property type="entry name" value="MEMBRANE-ASSOCIATED ZINC METALLOPROTEASE M50B"/>
    <property type="match status" value="1"/>
</dbReference>
<dbReference type="InterPro" id="IPR016483">
    <property type="entry name" value="UCP006404_Pept_M50_CBS"/>
</dbReference>
<organism evidence="19 20">
    <name type="scientific">Leptolyngbya foveolarum</name>
    <dbReference type="NCBI Taxonomy" id="47253"/>
    <lineage>
        <taxon>Bacteria</taxon>
        <taxon>Bacillati</taxon>
        <taxon>Cyanobacteriota</taxon>
        <taxon>Cyanophyceae</taxon>
        <taxon>Leptolyngbyales</taxon>
        <taxon>Leptolyngbyaceae</taxon>
        <taxon>Leptolyngbya group</taxon>
        <taxon>Leptolyngbya</taxon>
    </lineage>
</organism>
<proteinExistence type="inferred from homology"/>
<dbReference type="GO" id="GO:0005886">
    <property type="term" value="C:plasma membrane"/>
    <property type="evidence" value="ECO:0007669"/>
    <property type="project" value="UniProtKB-SubCell"/>
</dbReference>
<dbReference type="InterPro" id="IPR000644">
    <property type="entry name" value="CBS_dom"/>
</dbReference>
<keyword evidence="10 14" id="KW-1133">Transmembrane helix</keyword>
<dbReference type="InterPro" id="IPR046342">
    <property type="entry name" value="CBS_dom_sf"/>
</dbReference>
<dbReference type="PROSITE" id="PS51371">
    <property type="entry name" value="CBS"/>
    <property type="match status" value="1"/>
</dbReference>
<dbReference type="Pfam" id="PF00571">
    <property type="entry name" value="CBS"/>
    <property type="match status" value="1"/>
</dbReference>